<comment type="caution">
    <text evidence="1">The sequence shown here is derived from an EMBL/GenBank/DDBJ whole genome shotgun (WGS) entry which is preliminary data.</text>
</comment>
<dbReference type="AlphaFoldDB" id="A0A3M7T3W2"/>
<evidence type="ECO:0000313" key="2">
    <source>
        <dbReference type="Proteomes" id="UP000276133"/>
    </source>
</evidence>
<name>A0A3M7T3W2_BRAPC</name>
<dbReference type="EMBL" id="REGN01000347">
    <property type="protein sequence ID" value="RNA42589.1"/>
    <property type="molecule type" value="Genomic_DNA"/>
</dbReference>
<organism evidence="1 2">
    <name type="scientific">Brachionus plicatilis</name>
    <name type="common">Marine rotifer</name>
    <name type="synonym">Brachionus muelleri</name>
    <dbReference type="NCBI Taxonomy" id="10195"/>
    <lineage>
        <taxon>Eukaryota</taxon>
        <taxon>Metazoa</taxon>
        <taxon>Spiralia</taxon>
        <taxon>Gnathifera</taxon>
        <taxon>Rotifera</taxon>
        <taxon>Eurotatoria</taxon>
        <taxon>Monogononta</taxon>
        <taxon>Pseudotrocha</taxon>
        <taxon>Ploima</taxon>
        <taxon>Brachionidae</taxon>
        <taxon>Brachionus</taxon>
    </lineage>
</organism>
<dbReference type="Proteomes" id="UP000276133">
    <property type="component" value="Unassembled WGS sequence"/>
</dbReference>
<keyword evidence="2" id="KW-1185">Reference proteome</keyword>
<accession>A0A3M7T3W2</accession>
<gene>
    <name evidence="1" type="ORF">BpHYR1_015784</name>
</gene>
<reference evidence="1 2" key="1">
    <citation type="journal article" date="2018" name="Sci. Rep.">
        <title>Genomic signatures of local adaptation to the degree of environmental predictability in rotifers.</title>
        <authorList>
            <person name="Franch-Gras L."/>
            <person name="Hahn C."/>
            <person name="Garcia-Roger E.M."/>
            <person name="Carmona M.J."/>
            <person name="Serra M."/>
            <person name="Gomez A."/>
        </authorList>
    </citation>
    <scope>NUCLEOTIDE SEQUENCE [LARGE SCALE GENOMIC DNA]</scope>
    <source>
        <strain evidence="1">HYR1</strain>
    </source>
</reference>
<protein>
    <submittedName>
        <fullName evidence="1">Uncharacterized protein</fullName>
    </submittedName>
</protein>
<proteinExistence type="predicted"/>
<evidence type="ECO:0000313" key="1">
    <source>
        <dbReference type="EMBL" id="RNA42589.1"/>
    </source>
</evidence>
<sequence>MKFKYLCEVLDYGLKYDTTHEINDTNLESILNRLFELSDRYVGKGLSHSIPLIFRLAEEYKGFELRFIEYPTPLFRSGPRAVWNVNNVTRQTDEKYFFSIVSFSWTQIKVLTGLVSCPWARLSDLLVRRIGTCIYTPS</sequence>